<dbReference type="Proteomes" id="UP000676967">
    <property type="component" value="Chromosome"/>
</dbReference>
<keyword evidence="3" id="KW-1185">Reference proteome</keyword>
<evidence type="ECO:0000313" key="2">
    <source>
        <dbReference type="EMBL" id="BCJ44102.1"/>
    </source>
</evidence>
<dbReference type="EMBL" id="AP023356">
    <property type="protein sequence ID" value="BCJ44102.1"/>
    <property type="molecule type" value="Genomic_DNA"/>
</dbReference>
<accession>A0ABM7LXM2</accession>
<keyword evidence="1" id="KW-1133">Transmembrane helix</keyword>
<organism evidence="2 3">
    <name type="scientific">Actinoplanes ianthinogenes</name>
    <dbReference type="NCBI Taxonomy" id="122358"/>
    <lineage>
        <taxon>Bacteria</taxon>
        <taxon>Bacillati</taxon>
        <taxon>Actinomycetota</taxon>
        <taxon>Actinomycetes</taxon>
        <taxon>Micromonosporales</taxon>
        <taxon>Micromonosporaceae</taxon>
        <taxon>Actinoplanes</taxon>
    </lineage>
</organism>
<proteinExistence type="predicted"/>
<sequence>MKWTMAFLLFAVHMWAQQAAPSDRPRAWAGIAVYAGIAGSVGAILLSLIALVFRVDLLDAAIYGFCVSGIVWSIGWRYSKRG</sequence>
<evidence type="ECO:0000256" key="1">
    <source>
        <dbReference type="SAM" id="Phobius"/>
    </source>
</evidence>
<dbReference type="RefSeq" id="WP_189329027.1">
    <property type="nucleotide sequence ID" value="NZ_AP023356.1"/>
</dbReference>
<feature type="transmembrane region" description="Helical" evidence="1">
    <location>
        <begin position="31"/>
        <end position="53"/>
    </location>
</feature>
<reference evidence="2 3" key="1">
    <citation type="submission" date="2020-08" db="EMBL/GenBank/DDBJ databases">
        <title>Whole genome shotgun sequence of Actinoplanes ianthinogenes NBRC 13996.</title>
        <authorList>
            <person name="Komaki H."/>
            <person name="Tamura T."/>
        </authorList>
    </citation>
    <scope>NUCLEOTIDE SEQUENCE [LARGE SCALE GENOMIC DNA]</scope>
    <source>
        <strain evidence="2 3">NBRC 13996</strain>
    </source>
</reference>
<keyword evidence="1" id="KW-0472">Membrane</keyword>
<keyword evidence="1" id="KW-0812">Transmembrane</keyword>
<gene>
    <name evidence="2" type="ORF">Aiant_47590</name>
</gene>
<protein>
    <submittedName>
        <fullName evidence="2">Uncharacterized protein</fullName>
    </submittedName>
</protein>
<name>A0ABM7LXM2_9ACTN</name>
<feature type="transmembrane region" description="Helical" evidence="1">
    <location>
        <begin position="60"/>
        <end position="79"/>
    </location>
</feature>
<evidence type="ECO:0000313" key="3">
    <source>
        <dbReference type="Proteomes" id="UP000676967"/>
    </source>
</evidence>